<gene>
    <name evidence="5" type="ORF">DCAF_LOCUS16222</name>
</gene>
<feature type="domain" description="Protein kinase" evidence="4">
    <location>
        <begin position="300"/>
        <end position="571"/>
    </location>
</feature>
<reference evidence="5 6" key="1">
    <citation type="submission" date="2024-01" db="EMBL/GenBank/DDBJ databases">
        <authorList>
            <person name="Waweru B."/>
        </authorList>
    </citation>
    <scope>NUCLEOTIDE SEQUENCE [LARGE SCALE GENOMIC DNA]</scope>
</reference>
<sequence length="596" mass="66319">MIRKGYLSSSKLVFLCITIFSIHALSDDIPPPDGTSGSCVLDFKEFPYQPTGECIGHQEKIKEGKSFKTTLCCRNVFNVLTKLLALRASITSGDIFLPEDQWMKCSGGFTRQNLISLHSCGFDKLYKGSSACSSFSFSSIKEQSYYKNALASCSNFSSSYNSVCNDCTMAISEATDFQLRQLNLKDDDKNEQTVCGVAVLISIVAANMNNRSLIDDFYRCLPASDEYNVGYMKIKYSVVKVVFAVFIAIVTLLLVFLLIKYVSKGKKKRPKPVPQCKGTANWSGLYRFSKAEIENAINHSKVRKSLGRGSAGQVYKGVLPSGQAVAIKHIHKSSSSDSFQREVEGLSRVRHPNLVCLFGCCIEGGERYLVYEYCAAGNLSQHLLRKGTVLTWDRRVKILRKCALALKYLHHFMDGCIVHRDIKLTNILLTENLEPKLSDFGLAKMLGMEESKVFTDVRGTMGYMDPEYMSNAKLTCASDIYSFGIVTLQLLSGQKVIELDLDARDQLVRKAKDASAGKRPLTDFEDPNLNRKVNTVDFEAILQIAVLCVAKSSKGRPTIDDVFEEIEKAWNNTQAEMKANKEIGSSMSKSLDLIPV</sequence>
<dbReference type="InterPro" id="IPR051824">
    <property type="entry name" value="LRR_Rcpt-Like_S/T_Kinase"/>
</dbReference>
<dbReference type="InterPro" id="IPR000719">
    <property type="entry name" value="Prot_kinase_dom"/>
</dbReference>
<organism evidence="5 6">
    <name type="scientific">Dovyalis caffra</name>
    <dbReference type="NCBI Taxonomy" id="77055"/>
    <lineage>
        <taxon>Eukaryota</taxon>
        <taxon>Viridiplantae</taxon>
        <taxon>Streptophyta</taxon>
        <taxon>Embryophyta</taxon>
        <taxon>Tracheophyta</taxon>
        <taxon>Spermatophyta</taxon>
        <taxon>Magnoliopsida</taxon>
        <taxon>eudicotyledons</taxon>
        <taxon>Gunneridae</taxon>
        <taxon>Pentapetalae</taxon>
        <taxon>rosids</taxon>
        <taxon>fabids</taxon>
        <taxon>Malpighiales</taxon>
        <taxon>Salicaceae</taxon>
        <taxon>Flacourtieae</taxon>
        <taxon>Dovyalis</taxon>
    </lineage>
</organism>
<dbReference type="SUPFAM" id="SSF56112">
    <property type="entry name" value="Protein kinase-like (PK-like)"/>
    <property type="match status" value="1"/>
</dbReference>
<proteinExistence type="predicted"/>
<comment type="caution">
    <text evidence="5">The sequence shown here is derived from an EMBL/GenBank/DDBJ whole genome shotgun (WGS) entry which is preliminary data.</text>
</comment>
<evidence type="ECO:0000259" key="4">
    <source>
        <dbReference type="PROSITE" id="PS50011"/>
    </source>
</evidence>
<dbReference type="FunFam" id="1.10.510.10:FF:000530">
    <property type="entry name" value="probable receptor-like protein kinase At5g59700"/>
    <property type="match status" value="1"/>
</dbReference>
<keyword evidence="2" id="KW-0812">Transmembrane</keyword>
<dbReference type="AlphaFoldDB" id="A0AAV1RWT4"/>
<protein>
    <recommendedName>
        <fullName evidence="4">Protein kinase domain-containing protein</fullName>
    </recommendedName>
</protein>
<feature type="signal peptide" evidence="3">
    <location>
        <begin position="1"/>
        <end position="24"/>
    </location>
</feature>
<dbReference type="InterPro" id="IPR011009">
    <property type="entry name" value="Kinase-like_dom_sf"/>
</dbReference>
<feature type="transmembrane region" description="Helical" evidence="2">
    <location>
        <begin position="241"/>
        <end position="262"/>
    </location>
</feature>
<dbReference type="FunFam" id="3.30.200.20:FF:000610">
    <property type="entry name" value="Cysteine-rich receptor-like protein kinase 40"/>
    <property type="match status" value="1"/>
</dbReference>
<evidence type="ECO:0000256" key="2">
    <source>
        <dbReference type="SAM" id="Phobius"/>
    </source>
</evidence>
<feature type="chain" id="PRO_5043729576" description="Protein kinase domain-containing protein" evidence="3">
    <location>
        <begin position="25"/>
        <end position="596"/>
    </location>
</feature>
<dbReference type="PANTHER" id="PTHR48006:SF28">
    <property type="entry name" value="LEUCINE-RICH REPEAT PROTEIN KINASE FAMILY PROTEIN"/>
    <property type="match status" value="1"/>
</dbReference>
<dbReference type="Gene3D" id="3.30.200.20">
    <property type="entry name" value="Phosphorylase Kinase, domain 1"/>
    <property type="match status" value="1"/>
</dbReference>
<keyword evidence="2" id="KW-1133">Transmembrane helix</keyword>
<dbReference type="GO" id="GO:0016020">
    <property type="term" value="C:membrane"/>
    <property type="evidence" value="ECO:0007669"/>
    <property type="project" value="UniProtKB-SubCell"/>
</dbReference>
<keyword evidence="6" id="KW-1185">Reference proteome</keyword>
<dbReference type="Proteomes" id="UP001314170">
    <property type="component" value="Unassembled WGS sequence"/>
</dbReference>
<dbReference type="GO" id="GO:0005524">
    <property type="term" value="F:ATP binding"/>
    <property type="evidence" value="ECO:0007669"/>
    <property type="project" value="InterPro"/>
</dbReference>
<evidence type="ECO:0000256" key="3">
    <source>
        <dbReference type="SAM" id="SignalP"/>
    </source>
</evidence>
<dbReference type="PROSITE" id="PS00108">
    <property type="entry name" value="PROTEIN_KINASE_ST"/>
    <property type="match status" value="1"/>
</dbReference>
<accession>A0AAV1RWT4</accession>
<evidence type="ECO:0000256" key="1">
    <source>
        <dbReference type="ARBA" id="ARBA00004479"/>
    </source>
</evidence>
<dbReference type="Gene3D" id="1.10.510.10">
    <property type="entry name" value="Transferase(Phosphotransferase) domain 1"/>
    <property type="match status" value="1"/>
</dbReference>
<dbReference type="Pfam" id="PF00069">
    <property type="entry name" value="Pkinase"/>
    <property type="match status" value="1"/>
</dbReference>
<name>A0AAV1RWT4_9ROSI</name>
<dbReference type="PANTHER" id="PTHR48006">
    <property type="entry name" value="LEUCINE-RICH REPEAT-CONTAINING PROTEIN DDB_G0281931-RELATED"/>
    <property type="match status" value="1"/>
</dbReference>
<keyword evidence="3" id="KW-0732">Signal</keyword>
<dbReference type="EMBL" id="CAWUPB010001160">
    <property type="protein sequence ID" value="CAK7341313.1"/>
    <property type="molecule type" value="Genomic_DNA"/>
</dbReference>
<dbReference type="SMART" id="SM00220">
    <property type="entry name" value="S_TKc"/>
    <property type="match status" value="1"/>
</dbReference>
<dbReference type="InterPro" id="IPR008271">
    <property type="entry name" value="Ser/Thr_kinase_AS"/>
</dbReference>
<evidence type="ECO:0000313" key="6">
    <source>
        <dbReference type="Proteomes" id="UP001314170"/>
    </source>
</evidence>
<comment type="subcellular location">
    <subcellularLocation>
        <location evidence="1">Membrane</location>
        <topology evidence="1">Single-pass type I membrane protein</topology>
    </subcellularLocation>
</comment>
<dbReference type="GO" id="GO:0004672">
    <property type="term" value="F:protein kinase activity"/>
    <property type="evidence" value="ECO:0007669"/>
    <property type="project" value="InterPro"/>
</dbReference>
<dbReference type="PROSITE" id="PS50011">
    <property type="entry name" value="PROTEIN_KINASE_DOM"/>
    <property type="match status" value="1"/>
</dbReference>
<keyword evidence="2" id="KW-0472">Membrane</keyword>
<evidence type="ECO:0000313" key="5">
    <source>
        <dbReference type="EMBL" id="CAK7341313.1"/>
    </source>
</evidence>